<dbReference type="EMBL" id="HBUF01395227">
    <property type="protein sequence ID" value="CAG6735261.1"/>
    <property type="molecule type" value="Transcribed_RNA"/>
</dbReference>
<dbReference type="EMBL" id="HBUF01554743">
    <property type="protein sequence ID" value="CAG6760072.1"/>
    <property type="molecule type" value="Transcribed_RNA"/>
</dbReference>
<dbReference type="EMBL" id="HBUF01218973">
    <property type="protein sequence ID" value="CAG6668505.1"/>
    <property type="molecule type" value="Transcribed_RNA"/>
</dbReference>
<organism evidence="1">
    <name type="scientific">Cacopsylla melanoneura</name>
    <dbReference type="NCBI Taxonomy" id="428564"/>
    <lineage>
        <taxon>Eukaryota</taxon>
        <taxon>Metazoa</taxon>
        <taxon>Ecdysozoa</taxon>
        <taxon>Arthropoda</taxon>
        <taxon>Hexapoda</taxon>
        <taxon>Insecta</taxon>
        <taxon>Pterygota</taxon>
        <taxon>Neoptera</taxon>
        <taxon>Paraneoptera</taxon>
        <taxon>Hemiptera</taxon>
        <taxon>Sternorrhyncha</taxon>
        <taxon>Psylloidea</taxon>
        <taxon>Psyllidae</taxon>
        <taxon>Psyllinae</taxon>
        <taxon>Cacopsylla</taxon>
    </lineage>
</organism>
<dbReference type="EMBL" id="HBUF01049007">
    <property type="protein sequence ID" value="CAG6620987.1"/>
    <property type="molecule type" value="Transcribed_RNA"/>
</dbReference>
<name>A0A8D8YUK4_9HEMI</name>
<dbReference type="EMBL" id="HBUF01049006">
    <property type="protein sequence ID" value="CAG6620984.1"/>
    <property type="molecule type" value="Transcribed_RNA"/>
</dbReference>
<accession>A0A8D8YUK4</accession>
<dbReference type="EMBL" id="HBUF01218971">
    <property type="protein sequence ID" value="CAG6668499.1"/>
    <property type="molecule type" value="Transcribed_RNA"/>
</dbReference>
<sequence>MLIKQTCCMTIRWNFIPMILSQILESLWTLSFTPFTPALTPRSVFYWDLHHQMSQRVWPRYLPTGILYRFLSVPNPPHSVIGVSFPFSFERWHPLPLTFPLPLLSSPITIGKLSLHSPKTWTFTLWQSMTL</sequence>
<proteinExistence type="predicted"/>
<dbReference type="AlphaFoldDB" id="A0A8D8YUK4"/>
<dbReference type="EMBL" id="HBUF01554744">
    <property type="protein sequence ID" value="CAG6760075.1"/>
    <property type="molecule type" value="Transcribed_RNA"/>
</dbReference>
<dbReference type="EMBL" id="HBUF01218972">
    <property type="protein sequence ID" value="CAG6668502.1"/>
    <property type="molecule type" value="Transcribed_RNA"/>
</dbReference>
<reference evidence="1" key="1">
    <citation type="submission" date="2021-05" db="EMBL/GenBank/DDBJ databases">
        <authorList>
            <person name="Alioto T."/>
            <person name="Alioto T."/>
            <person name="Gomez Garrido J."/>
        </authorList>
    </citation>
    <scope>NUCLEOTIDE SEQUENCE</scope>
</reference>
<protein>
    <submittedName>
        <fullName evidence="1">Uncharacterized protein</fullName>
    </submittedName>
</protein>
<dbReference type="EMBL" id="HBUF01395226">
    <property type="protein sequence ID" value="CAG6735258.1"/>
    <property type="molecule type" value="Transcribed_RNA"/>
</dbReference>
<evidence type="ECO:0000313" key="1">
    <source>
        <dbReference type="EMBL" id="CAG6735258.1"/>
    </source>
</evidence>